<sequence>MSLVIRQYAYGGPETLTAEEETVREPGPEEVRLRQHAIGVNFVDLSFRSGRIPSGGFPLTIGVEGAGEVVAIGPGVTGVAPGDRVAYPIAPGAYAEERIVPATALVRLPDDVDFDVAAAVITKGLLAGALVDRVTRLSAGDVALVHAAAGAVGSLVTGWARARDVRVVGTVGSAGKVAAARAAGADLVLALDSGADLAGEVLRYTGGRGVAAVFDGVGAATAELSLRAVAPGGRLVLFGSASGPADLDPRAVAAKRVELSTPSLASTVPDPVDRQAIADDLFRLIATGRIPAPRLTTYPLKDVADAHRDLESRRSTGSLVLTV</sequence>
<evidence type="ECO:0000256" key="1">
    <source>
        <dbReference type="ARBA" id="ARBA00022857"/>
    </source>
</evidence>
<dbReference type="InterPro" id="IPR036291">
    <property type="entry name" value="NAD(P)-bd_dom_sf"/>
</dbReference>
<keyword evidence="5" id="KW-1185">Reference proteome</keyword>
<dbReference type="InterPro" id="IPR013149">
    <property type="entry name" value="ADH-like_C"/>
</dbReference>
<gene>
    <name evidence="4" type="primary">qor-2</name>
    <name evidence="4" type="ORF">Asi02nite_09380</name>
</gene>
<evidence type="ECO:0000256" key="2">
    <source>
        <dbReference type="ARBA" id="ARBA00023002"/>
    </source>
</evidence>
<dbReference type="PANTHER" id="PTHR48106:SF13">
    <property type="entry name" value="QUINONE OXIDOREDUCTASE-RELATED"/>
    <property type="match status" value="1"/>
</dbReference>
<evidence type="ECO:0000259" key="3">
    <source>
        <dbReference type="SMART" id="SM00829"/>
    </source>
</evidence>
<dbReference type="SUPFAM" id="SSF50129">
    <property type="entry name" value="GroES-like"/>
    <property type="match status" value="1"/>
</dbReference>
<dbReference type="SUPFAM" id="SSF51735">
    <property type="entry name" value="NAD(P)-binding Rossmann-fold domains"/>
    <property type="match status" value="1"/>
</dbReference>
<dbReference type="PANTHER" id="PTHR48106">
    <property type="entry name" value="QUINONE OXIDOREDUCTASE PIG3-RELATED"/>
    <property type="match status" value="1"/>
</dbReference>
<keyword evidence="1" id="KW-0521">NADP</keyword>
<accession>A0ABQ4CJF0</accession>
<keyword evidence="2" id="KW-0560">Oxidoreductase</keyword>
<evidence type="ECO:0000313" key="5">
    <source>
        <dbReference type="Proteomes" id="UP000604117"/>
    </source>
</evidence>
<dbReference type="Gene3D" id="3.40.50.720">
    <property type="entry name" value="NAD(P)-binding Rossmann-like Domain"/>
    <property type="match status" value="1"/>
</dbReference>
<dbReference type="Pfam" id="PF08240">
    <property type="entry name" value="ADH_N"/>
    <property type="match status" value="1"/>
</dbReference>
<reference evidence="4 5" key="1">
    <citation type="submission" date="2021-01" db="EMBL/GenBank/DDBJ databases">
        <title>Whole genome shotgun sequence of Asanoa siamensis NBRC 107932.</title>
        <authorList>
            <person name="Komaki H."/>
            <person name="Tamura T."/>
        </authorList>
    </citation>
    <scope>NUCLEOTIDE SEQUENCE [LARGE SCALE GENOMIC DNA]</scope>
    <source>
        <strain evidence="4 5">NBRC 107932</strain>
    </source>
</reference>
<evidence type="ECO:0000313" key="4">
    <source>
        <dbReference type="EMBL" id="GIF71420.1"/>
    </source>
</evidence>
<dbReference type="SMART" id="SM00829">
    <property type="entry name" value="PKS_ER"/>
    <property type="match status" value="1"/>
</dbReference>
<proteinExistence type="predicted"/>
<dbReference type="InterPro" id="IPR011032">
    <property type="entry name" value="GroES-like_sf"/>
</dbReference>
<organism evidence="4 5">
    <name type="scientific">Asanoa siamensis</name>
    <dbReference type="NCBI Taxonomy" id="926357"/>
    <lineage>
        <taxon>Bacteria</taxon>
        <taxon>Bacillati</taxon>
        <taxon>Actinomycetota</taxon>
        <taxon>Actinomycetes</taxon>
        <taxon>Micromonosporales</taxon>
        <taxon>Micromonosporaceae</taxon>
        <taxon>Asanoa</taxon>
    </lineage>
</organism>
<dbReference type="Pfam" id="PF00107">
    <property type="entry name" value="ADH_zinc_N"/>
    <property type="match status" value="1"/>
</dbReference>
<name>A0ABQ4CJF0_9ACTN</name>
<dbReference type="CDD" id="cd05286">
    <property type="entry name" value="QOR2"/>
    <property type="match status" value="1"/>
</dbReference>
<dbReference type="EMBL" id="BONE01000005">
    <property type="protein sequence ID" value="GIF71420.1"/>
    <property type="molecule type" value="Genomic_DNA"/>
</dbReference>
<dbReference type="InterPro" id="IPR020843">
    <property type="entry name" value="ER"/>
</dbReference>
<dbReference type="RefSeq" id="WP_203710905.1">
    <property type="nucleotide sequence ID" value="NZ_BONE01000005.1"/>
</dbReference>
<dbReference type="InterPro" id="IPR013154">
    <property type="entry name" value="ADH-like_N"/>
</dbReference>
<dbReference type="InterPro" id="IPR047618">
    <property type="entry name" value="QOR-like"/>
</dbReference>
<comment type="caution">
    <text evidence="4">The sequence shown here is derived from an EMBL/GenBank/DDBJ whole genome shotgun (WGS) entry which is preliminary data.</text>
</comment>
<dbReference type="Proteomes" id="UP000604117">
    <property type="component" value="Unassembled WGS sequence"/>
</dbReference>
<feature type="domain" description="Enoyl reductase (ER)" evidence="3">
    <location>
        <begin position="11"/>
        <end position="321"/>
    </location>
</feature>
<dbReference type="Gene3D" id="3.90.180.10">
    <property type="entry name" value="Medium-chain alcohol dehydrogenases, catalytic domain"/>
    <property type="match status" value="1"/>
</dbReference>
<protein>
    <submittedName>
        <fullName evidence="4">Quinone oxidoreductase</fullName>
    </submittedName>
</protein>